<feature type="domain" description="Inner centromere protein ARK-binding" evidence="9">
    <location>
        <begin position="1508"/>
        <end position="1559"/>
    </location>
</feature>
<comment type="subcellular location">
    <subcellularLocation>
        <location evidence="2">Cytoplasm</location>
        <location evidence="2">Cytoskeleton</location>
        <location evidence="2">Spindle</location>
    </subcellularLocation>
    <subcellularLocation>
        <location evidence="1">Nucleus</location>
    </subcellularLocation>
</comment>
<keyword evidence="6" id="KW-0206">Cytoskeleton</keyword>
<feature type="compositionally biased region" description="Polar residues" evidence="8">
    <location>
        <begin position="104"/>
        <end position="120"/>
    </location>
</feature>
<keyword evidence="4" id="KW-0963">Cytoplasm</keyword>
<protein>
    <recommendedName>
        <fullName evidence="9">Inner centromere protein ARK-binding domain-containing protein</fullName>
    </recommendedName>
</protein>
<evidence type="ECO:0000256" key="8">
    <source>
        <dbReference type="SAM" id="MobiDB-lite"/>
    </source>
</evidence>
<feature type="region of interest" description="Disordered" evidence="8">
    <location>
        <begin position="26"/>
        <end position="51"/>
    </location>
</feature>
<feature type="compositionally biased region" description="Acidic residues" evidence="8">
    <location>
        <begin position="859"/>
        <end position="871"/>
    </location>
</feature>
<gene>
    <name evidence="10" type="ORF">KP509_06G034000</name>
</gene>
<feature type="compositionally biased region" description="Polar residues" evidence="8">
    <location>
        <begin position="26"/>
        <end position="43"/>
    </location>
</feature>
<feature type="region of interest" description="Disordered" evidence="8">
    <location>
        <begin position="854"/>
        <end position="905"/>
    </location>
</feature>
<evidence type="ECO:0000313" key="10">
    <source>
        <dbReference type="EMBL" id="KAH7434774.1"/>
    </source>
</evidence>
<feature type="region of interest" description="Disordered" evidence="8">
    <location>
        <begin position="1502"/>
        <end position="1521"/>
    </location>
</feature>
<evidence type="ECO:0000256" key="1">
    <source>
        <dbReference type="ARBA" id="ARBA00004123"/>
    </source>
</evidence>
<dbReference type="GO" id="GO:0007059">
    <property type="term" value="P:chromosome segregation"/>
    <property type="evidence" value="ECO:0007669"/>
    <property type="project" value="UniProtKB-KW"/>
</dbReference>
<dbReference type="OrthoDB" id="6123at2759"/>
<reference evidence="10" key="1">
    <citation type="submission" date="2021-08" db="EMBL/GenBank/DDBJ databases">
        <title>WGS assembly of Ceratopteris richardii.</title>
        <authorList>
            <person name="Marchant D.B."/>
            <person name="Chen G."/>
            <person name="Jenkins J."/>
            <person name="Shu S."/>
            <person name="Leebens-Mack J."/>
            <person name="Grimwood J."/>
            <person name="Schmutz J."/>
            <person name="Soltis P."/>
            <person name="Soltis D."/>
            <person name="Chen Z.-H."/>
        </authorList>
    </citation>
    <scope>NUCLEOTIDE SEQUENCE</scope>
    <source>
        <strain evidence="10">Whitten #5841</strain>
        <tissue evidence="10">Leaf</tissue>
    </source>
</reference>
<feature type="region of interest" description="Disordered" evidence="8">
    <location>
        <begin position="102"/>
        <end position="124"/>
    </location>
</feature>
<keyword evidence="7" id="KW-0539">Nucleus</keyword>
<keyword evidence="11" id="KW-1185">Reference proteome</keyword>
<name>A0A8T2UN27_CERRI</name>
<evidence type="ECO:0000313" key="11">
    <source>
        <dbReference type="Proteomes" id="UP000825935"/>
    </source>
</evidence>
<dbReference type="PANTHER" id="PTHR13142:SF1">
    <property type="entry name" value="INNER CENTROMERE PROTEIN"/>
    <property type="match status" value="1"/>
</dbReference>
<organism evidence="10 11">
    <name type="scientific">Ceratopteris richardii</name>
    <name type="common">Triangle waterfern</name>
    <dbReference type="NCBI Taxonomy" id="49495"/>
    <lineage>
        <taxon>Eukaryota</taxon>
        <taxon>Viridiplantae</taxon>
        <taxon>Streptophyta</taxon>
        <taxon>Embryophyta</taxon>
        <taxon>Tracheophyta</taxon>
        <taxon>Polypodiopsida</taxon>
        <taxon>Polypodiidae</taxon>
        <taxon>Polypodiales</taxon>
        <taxon>Pteridineae</taxon>
        <taxon>Pteridaceae</taxon>
        <taxon>Parkerioideae</taxon>
        <taxon>Ceratopteris</taxon>
    </lineage>
</organism>
<evidence type="ECO:0000256" key="7">
    <source>
        <dbReference type="ARBA" id="ARBA00023242"/>
    </source>
</evidence>
<comment type="caution">
    <text evidence="10">The sequence shown here is derived from an EMBL/GenBank/DDBJ whole genome shotgun (WGS) entry which is preliminary data.</text>
</comment>
<dbReference type="EMBL" id="CM035411">
    <property type="protein sequence ID" value="KAH7434774.1"/>
    <property type="molecule type" value="Genomic_DNA"/>
</dbReference>
<feature type="region of interest" description="Disordered" evidence="8">
    <location>
        <begin position="1252"/>
        <end position="1369"/>
    </location>
</feature>
<dbReference type="PANTHER" id="PTHR13142">
    <property type="entry name" value="INNER CENTROMERE PROTEIN"/>
    <property type="match status" value="1"/>
</dbReference>
<dbReference type="InterPro" id="IPR005635">
    <property type="entry name" value="Inner_centromere_prot_ARK-bd"/>
</dbReference>
<keyword evidence="5" id="KW-0159">Chromosome partition</keyword>
<feature type="region of interest" description="Disordered" evidence="8">
    <location>
        <begin position="1"/>
        <end position="20"/>
    </location>
</feature>
<evidence type="ECO:0000256" key="6">
    <source>
        <dbReference type="ARBA" id="ARBA00023212"/>
    </source>
</evidence>
<evidence type="ECO:0000256" key="3">
    <source>
        <dbReference type="ARBA" id="ARBA00010042"/>
    </source>
</evidence>
<feature type="compositionally biased region" description="Basic and acidic residues" evidence="8">
    <location>
        <begin position="8"/>
        <end position="19"/>
    </location>
</feature>
<evidence type="ECO:0000256" key="4">
    <source>
        <dbReference type="ARBA" id="ARBA00022490"/>
    </source>
</evidence>
<dbReference type="GO" id="GO:0005634">
    <property type="term" value="C:nucleus"/>
    <property type="evidence" value="ECO:0007669"/>
    <property type="project" value="UniProtKB-SubCell"/>
</dbReference>
<evidence type="ECO:0000256" key="2">
    <source>
        <dbReference type="ARBA" id="ARBA00004186"/>
    </source>
</evidence>
<evidence type="ECO:0000256" key="5">
    <source>
        <dbReference type="ARBA" id="ARBA00022829"/>
    </source>
</evidence>
<dbReference type="Pfam" id="PF03941">
    <property type="entry name" value="INCENP_ARK-bind"/>
    <property type="match status" value="1"/>
</dbReference>
<proteinExistence type="inferred from homology"/>
<evidence type="ECO:0000259" key="9">
    <source>
        <dbReference type="Pfam" id="PF03941"/>
    </source>
</evidence>
<comment type="similarity">
    <text evidence="3">Belongs to the INCENP family.</text>
</comment>
<sequence length="1599" mass="181411">MKPCFQNEESKDDNSKGNLEDLTCEQISSEVKNSPIQDVSQATTEDRHPECAEVEDTLLSKAGDEKHDVNQQTNPVKEKQFFSAIPFPATVEIRNEIAEIEGNRISTSNDEQNPFPTKSQSEMKDAVTEECCEECTDHKDDVMSTENHEQSQKNQSRILEQEIGFGTEGEQFAFSIHSQTKLHLDENQENLSHLKVPFSNSMWVTEENVIPDMTEKPSEDLRLEGFDCECQSVSCYNQVSKDESSTSIIGSLAQSFFEQNNMGTDGGHLECAEVEGNGTCFSTDVQHCNIEANTSARPSLSKSHHEKKNIAIAARHPECTEFEGNGTCFSADEQRCSIEANTSASPSLAKSHHQKKDIAIIEGHVEFAEVEGNGTCLSVDVQHYNIGVNTFEEEISFEREFFPSASPAELQFKQDACSLHLKEISFNAQDIEDAEKKSTLSSRCNDSNHEIETVPDHNVETEHTSAFPSLTKSYFEKKDIAIVKGHVECVEIEGNGTCLSIDVPHCNIDPNILEQEHSDTKQKDDVLSNCNKFPFSNPIHGTGDYAIEGVEGNATHYSRLDDYNHMDQHIGDCNHINSYKYLGSLAPQHICDYFNSSSHSPPCSLQNEQNVRISLCCHDSPIAQEEKSAFSEAEAERIISKPGLASSSIEIPNIDYAVHNSTEMPNLEYDISVKNDEYETRTERQHSFKSLSSRKSFECCKLGGLTFSEAEEVGSPAQTLHSTNPRISTQVTSATPITSISRIAASSAAISVRLTPEMKDTENCRYQQEVEMTFGQDAKNEVLYPTCRAPQRSSGHNDLACMSPSKEKQKLSIDLSSCTQDVEKIESLEVESINGGNENQMDCSELPLLDQSLKGNTAENDDGNIENEMDCTESPGQPHCLNGNNSGDDNNDKETSMDCEESPDLPHSLKEINAKEWKVQETERIIDCKSTPECDEGVLKFNQLLALGTVNSSRRKRPRSPTICTEESCKDFKRIKLFSAEKSCHFDREELPDAVFLRSPAFRSNSSMYGIPYFSPIRRFQNTFDKNFEDISGKTFEMEGFDNFQEQLMDSKQLPKSSMQLPYLQKDYVDTPRMNSANIGFIGRAANKQLLDCNLITQIEEDEKENQCPKTLTRGRSYRNTSMQSDIHTSANSRKALSHVNHSLGQVESPHRRYNLATGTGSFLSFVQQKQQASFPYPSGKREVKVKALEAAEFARKQEEKRENERRMRRLENNDAKGMDSDSVKEKLQNNTAPVALKGVTEKVKKVADLKMKMDQEKARKQEMEQKKKEDERKKKEAELANKKRKREEAERRDREEKRKRVEEAQRMRKEQEERQRIELEEKELKRKMQEERERERKAHEDEAKKQRRLEKEKEAERRRKQDQDLKVAKYMEKQAERKRKEAMTRTQGNEDDDFIIQTTKEKKLSHISTDSLAVSISADWGTQFESKIRTRSQTSEVSCGFQMPSHSTPVYNSDKLTSVLESELFLSAQPVVSEGSSTANMIIGSYAQLIHPDDEIKSYEISPYKSSSDDDEDDDEPKKPVPLWARKENLLQQLAWQQDIDPDQIFSSEKTCNLSQIFGTTGSRRCYNFTQRSTSGDWFEDHATWKEQVDYKKAMGYM</sequence>
<accession>A0A8T2UN27</accession>
<feature type="region of interest" description="Disordered" evidence="8">
    <location>
        <begin position="1196"/>
        <end position="1233"/>
    </location>
</feature>
<dbReference type="GO" id="GO:0005819">
    <property type="term" value="C:spindle"/>
    <property type="evidence" value="ECO:0007669"/>
    <property type="project" value="UniProtKB-SubCell"/>
</dbReference>
<feature type="compositionally biased region" description="Basic and acidic residues" evidence="8">
    <location>
        <begin position="1196"/>
        <end position="1228"/>
    </location>
</feature>
<dbReference type="Proteomes" id="UP000825935">
    <property type="component" value="Chromosome 6"/>
</dbReference>